<name>A0A9P6XT16_RHIOR</name>
<sequence length="120" mass="13698">MSTVLVVGTRFLYKEWNEEFTVVKSAVKKGAVQVLGAELKRASESGQRFLPDESCTLAIHRPMGRYLFTGAQHNRHGVSKWDIRFLTVSLALKKPETKQSSFRHPLHRPDWVHLAKGKIK</sequence>
<dbReference type="Proteomes" id="UP000717996">
    <property type="component" value="Unassembled WGS sequence"/>
</dbReference>
<protein>
    <submittedName>
        <fullName evidence="1">Uncharacterized protein</fullName>
    </submittedName>
</protein>
<gene>
    <name evidence="1" type="ORF">G6F51_013458</name>
</gene>
<comment type="caution">
    <text evidence="1">The sequence shown here is derived from an EMBL/GenBank/DDBJ whole genome shotgun (WGS) entry which is preliminary data.</text>
</comment>
<evidence type="ECO:0000313" key="2">
    <source>
        <dbReference type="Proteomes" id="UP000717996"/>
    </source>
</evidence>
<dbReference type="EMBL" id="JAANIT010005392">
    <property type="protein sequence ID" value="KAG1531599.1"/>
    <property type="molecule type" value="Genomic_DNA"/>
</dbReference>
<proteinExistence type="predicted"/>
<evidence type="ECO:0000313" key="1">
    <source>
        <dbReference type="EMBL" id="KAG1531599.1"/>
    </source>
</evidence>
<reference evidence="1" key="1">
    <citation type="journal article" date="2020" name="Microb. Genom.">
        <title>Genetic diversity of clinical and environmental Mucorales isolates obtained from an investigation of mucormycosis cases among solid organ transplant recipients.</title>
        <authorList>
            <person name="Nguyen M.H."/>
            <person name="Kaul D."/>
            <person name="Muto C."/>
            <person name="Cheng S.J."/>
            <person name="Richter R.A."/>
            <person name="Bruno V.M."/>
            <person name="Liu G."/>
            <person name="Beyhan S."/>
            <person name="Sundermann A.J."/>
            <person name="Mounaud S."/>
            <person name="Pasculle A.W."/>
            <person name="Nierman W.C."/>
            <person name="Driscoll E."/>
            <person name="Cumbie R."/>
            <person name="Clancy C.J."/>
            <person name="Dupont C.L."/>
        </authorList>
    </citation>
    <scope>NUCLEOTIDE SEQUENCE</scope>
    <source>
        <strain evidence="1">GL16</strain>
    </source>
</reference>
<dbReference type="AlphaFoldDB" id="A0A9P6XT16"/>
<organism evidence="1 2">
    <name type="scientific">Rhizopus oryzae</name>
    <name type="common">Mucormycosis agent</name>
    <name type="synonym">Rhizopus arrhizus var. delemar</name>
    <dbReference type="NCBI Taxonomy" id="64495"/>
    <lineage>
        <taxon>Eukaryota</taxon>
        <taxon>Fungi</taxon>
        <taxon>Fungi incertae sedis</taxon>
        <taxon>Mucoromycota</taxon>
        <taxon>Mucoromycotina</taxon>
        <taxon>Mucoromycetes</taxon>
        <taxon>Mucorales</taxon>
        <taxon>Mucorineae</taxon>
        <taxon>Rhizopodaceae</taxon>
        <taxon>Rhizopus</taxon>
    </lineage>
</organism>
<accession>A0A9P6XT16</accession>